<dbReference type="InterPro" id="IPR028002">
    <property type="entry name" value="Myb_DNA-bind_5"/>
</dbReference>
<evidence type="ECO:0000259" key="6">
    <source>
        <dbReference type="Pfam" id="PF13873"/>
    </source>
</evidence>
<gene>
    <name evidence="7" type="ORF">RN001_013668</name>
</gene>
<name>A0AAN7QDD4_9COLE</name>
<proteinExistence type="predicted"/>
<dbReference type="EMBL" id="JARPUR010000006">
    <property type="protein sequence ID" value="KAK4874308.1"/>
    <property type="molecule type" value="Genomic_DNA"/>
</dbReference>
<sequence length="465" mass="53134">MVPTLITYNCTDEILERLSSKVQIYLYDDNRSDNSVVSSEEGTPYVLEDAFSSTSSGDDEDEHLSSFLGTSNSRVEYDAADSIQWRILNDLNNSCKRHNILRDEVEPTGNSKRNDDTCFLLIPRGILMFVAVNLHPLCLKFLLLKVVRVVQQRFLGEDVDLARSKVKMSENAVVSKKKTSSEQLQILIDFISTNKILLHGKTKPSEAASNEIENLWDELTTLLNSCGSGPSKLKSQWKKTFIDWKCHTRKKARDILQSMRKTGGGEGKEKVLTPTEEKLLSLISWVTIKGNEEVEEIGMVAEKEIETVAQPQFNLIPQTQPESLMEPQPDCLLEPQPDCLLESQPHHPEITKRKRSYTCVPSTSAQHEPRKKGVQIKQSESSLQKIVDTYAAAQRQTKEIAELLKLNVSEDFRNRELDLKEREIQVKIIEAQNKSKELVLRERELNIKERELSFKEIEYLEKNKM</sequence>
<dbReference type="PANTHER" id="PTHR23098">
    <property type="entry name" value="AGAP001331-PA-RELATED"/>
    <property type="match status" value="1"/>
</dbReference>
<accession>A0AAN7QDD4</accession>
<keyword evidence="4" id="KW-0804">Transcription</keyword>
<comment type="function">
    <text evidence="5">Involved in transvection phenomena (= synapsis-dependent gene expression), where the synaptic pairing of chromosomes carrying genes with which zeste interacts influences the expression of these genes. Zeste binds to DNA and stimulates transcription from a nearby promoter.</text>
</comment>
<reference evidence="8" key="1">
    <citation type="submission" date="2023-01" db="EMBL/GenBank/DDBJ databases">
        <title>Key to firefly adult light organ development and bioluminescence: homeobox transcription factors regulate luciferase expression and transportation to peroxisome.</title>
        <authorList>
            <person name="Fu X."/>
        </authorList>
    </citation>
    <scope>NUCLEOTIDE SEQUENCE [LARGE SCALE GENOMIC DNA]</scope>
</reference>
<dbReference type="GO" id="GO:0005634">
    <property type="term" value="C:nucleus"/>
    <property type="evidence" value="ECO:0007669"/>
    <property type="project" value="TreeGrafter"/>
</dbReference>
<keyword evidence="3" id="KW-0805">Transcription regulation</keyword>
<dbReference type="Pfam" id="PF13873">
    <property type="entry name" value="Myb_DNA-bind_5"/>
    <property type="match status" value="1"/>
</dbReference>
<evidence type="ECO:0000256" key="2">
    <source>
        <dbReference type="ARBA" id="ARBA00016807"/>
    </source>
</evidence>
<evidence type="ECO:0000256" key="3">
    <source>
        <dbReference type="ARBA" id="ARBA00023015"/>
    </source>
</evidence>
<dbReference type="Proteomes" id="UP001353858">
    <property type="component" value="Unassembled WGS sequence"/>
</dbReference>
<evidence type="ECO:0000313" key="7">
    <source>
        <dbReference type="EMBL" id="KAK4874308.1"/>
    </source>
</evidence>
<evidence type="ECO:0000256" key="4">
    <source>
        <dbReference type="ARBA" id="ARBA00023163"/>
    </source>
</evidence>
<comment type="caution">
    <text evidence="7">The sequence shown here is derived from an EMBL/GenBank/DDBJ whole genome shotgun (WGS) entry which is preliminary data.</text>
</comment>
<dbReference type="AlphaFoldDB" id="A0AAN7QDD4"/>
<organism evidence="7 8">
    <name type="scientific">Aquatica leii</name>
    <dbReference type="NCBI Taxonomy" id="1421715"/>
    <lineage>
        <taxon>Eukaryota</taxon>
        <taxon>Metazoa</taxon>
        <taxon>Ecdysozoa</taxon>
        <taxon>Arthropoda</taxon>
        <taxon>Hexapoda</taxon>
        <taxon>Insecta</taxon>
        <taxon>Pterygota</taxon>
        <taxon>Neoptera</taxon>
        <taxon>Endopterygota</taxon>
        <taxon>Coleoptera</taxon>
        <taxon>Polyphaga</taxon>
        <taxon>Elateriformia</taxon>
        <taxon>Elateroidea</taxon>
        <taxon>Lampyridae</taxon>
        <taxon>Luciolinae</taxon>
        <taxon>Aquatica</taxon>
    </lineage>
</organism>
<protein>
    <recommendedName>
        <fullName evidence="2">Regulatory protein zeste</fullName>
    </recommendedName>
</protein>
<keyword evidence="8" id="KW-1185">Reference proteome</keyword>
<evidence type="ECO:0000256" key="1">
    <source>
        <dbReference type="ARBA" id="ARBA00011764"/>
    </source>
</evidence>
<evidence type="ECO:0000313" key="8">
    <source>
        <dbReference type="Proteomes" id="UP001353858"/>
    </source>
</evidence>
<dbReference type="PANTHER" id="PTHR23098:SF16">
    <property type="entry name" value="REGULATORY PROTEIN ZESTE"/>
    <property type="match status" value="1"/>
</dbReference>
<evidence type="ECO:0000256" key="5">
    <source>
        <dbReference type="ARBA" id="ARBA00025466"/>
    </source>
</evidence>
<comment type="subunit">
    <text evidence="1">Self-associates forming complexes of several hundred monomers.</text>
</comment>
<feature type="domain" description="Myb/SANT-like DNA-binding" evidence="6">
    <location>
        <begin position="176"/>
        <end position="252"/>
    </location>
</feature>